<accession>A0ACC5P3S7</accession>
<comment type="caution">
    <text evidence="1">The sequence shown here is derived from an EMBL/GenBank/DDBJ whole genome shotgun (WGS) entry which is preliminary data.</text>
</comment>
<evidence type="ECO:0000313" key="1">
    <source>
        <dbReference type="EMBL" id="MBB5341498.1"/>
    </source>
</evidence>
<protein>
    <submittedName>
        <fullName evidence="1">Uncharacterized protein</fullName>
    </submittedName>
</protein>
<name>A0ACC5P3S7_9BACT</name>
<organism evidence="1 2">
    <name type="scientific">Tunturiibacter gelidiferens</name>
    <dbReference type="NCBI Taxonomy" id="3069689"/>
    <lineage>
        <taxon>Bacteria</taxon>
        <taxon>Pseudomonadati</taxon>
        <taxon>Acidobacteriota</taxon>
        <taxon>Terriglobia</taxon>
        <taxon>Terriglobales</taxon>
        <taxon>Acidobacteriaceae</taxon>
        <taxon>Tunturiibacter</taxon>
    </lineage>
</organism>
<reference evidence="1" key="1">
    <citation type="submission" date="2020-08" db="EMBL/GenBank/DDBJ databases">
        <title>Genomic Encyclopedia of Type Strains, Phase IV (KMG-V): Genome sequencing to study the core and pangenomes of soil and plant-associated prokaryotes.</title>
        <authorList>
            <person name="Whitman W."/>
        </authorList>
    </citation>
    <scope>NUCLEOTIDE SEQUENCE</scope>
    <source>
        <strain evidence="1">M8UP15</strain>
    </source>
</reference>
<evidence type="ECO:0000313" key="2">
    <source>
        <dbReference type="Proteomes" id="UP000569005"/>
    </source>
</evidence>
<proteinExistence type="predicted"/>
<dbReference type="EMBL" id="JACHEA010000001">
    <property type="protein sequence ID" value="MBB5341498.1"/>
    <property type="molecule type" value="Genomic_DNA"/>
</dbReference>
<keyword evidence="2" id="KW-1185">Reference proteome</keyword>
<sequence>MNGPFRIGYRENCNGRSIRDLRKLKSFEQACSKYSAFDSLSDSGTIFWSAIGLSGN</sequence>
<dbReference type="Proteomes" id="UP000569005">
    <property type="component" value="Unassembled WGS sequence"/>
</dbReference>
<gene>
    <name evidence="1" type="ORF">HDF13_003831</name>
</gene>